<gene>
    <name evidence="1" type="ORF">MNBD_NITROSPINAE01-551</name>
</gene>
<dbReference type="AlphaFoldDB" id="A0A3B1D5C4"/>
<sequence>MLDFELVPQKIPTATWIALGQCAARQRQIATTPLAPSFRQKLKIDALTKGVYASAALENGTITEFE</sequence>
<protein>
    <submittedName>
        <fullName evidence="1">Uncharacterized protein</fullName>
    </submittedName>
</protein>
<evidence type="ECO:0000313" key="1">
    <source>
        <dbReference type="EMBL" id="VAX23947.1"/>
    </source>
</evidence>
<accession>A0A3B1D5C4</accession>
<organism evidence="1">
    <name type="scientific">hydrothermal vent metagenome</name>
    <dbReference type="NCBI Taxonomy" id="652676"/>
    <lineage>
        <taxon>unclassified sequences</taxon>
        <taxon>metagenomes</taxon>
        <taxon>ecological metagenomes</taxon>
    </lineage>
</organism>
<reference evidence="1" key="1">
    <citation type="submission" date="2018-06" db="EMBL/GenBank/DDBJ databases">
        <authorList>
            <person name="Zhirakovskaya E."/>
        </authorList>
    </citation>
    <scope>NUCLEOTIDE SEQUENCE</scope>
</reference>
<name>A0A3B1D5C4_9ZZZZ</name>
<feature type="non-terminal residue" evidence="1">
    <location>
        <position position="66"/>
    </location>
</feature>
<proteinExistence type="predicted"/>
<dbReference type="EMBL" id="UOGC01000157">
    <property type="protein sequence ID" value="VAX23947.1"/>
    <property type="molecule type" value="Genomic_DNA"/>
</dbReference>